<proteinExistence type="predicted"/>
<comment type="caution">
    <text evidence="1">The sequence shown here is derived from an EMBL/GenBank/DDBJ whole genome shotgun (WGS) entry which is preliminary data.</text>
</comment>
<organism evidence="1 2">
    <name type="scientific">Mycena albidolilacea</name>
    <dbReference type="NCBI Taxonomy" id="1033008"/>
    <lineage>
        <taxon>Eukaryota</taxon>
        <taxon>Fungi</taxon>
        <taxon>Dikarya</taxon>
        <taxon>Basidiomycota</taxon>
        <taxon>Agaricomycotina</taxon>
        <taxon>Agaricomycetes</taxon>
        <taxon>Agaricomycetidae</taxon>
        <taxon>Agaricales</taxon>
        <taxon>Marasmiineae</taxon>
        <taxon>Mycenaceae</taxon>
        <taxon>Mycena</taxon>
    </lineage>
</organism>
<protein>
    <submittedName>
        <fullName evidence="1">Uncharacterized protein</fullName>
    </submittedName>
</protein>
<name>A0AAD7EK57_9AGAR</name>
<sequence>MKLYPNPTATSLVVGFLRSLVASQDLKIFRMPPKAFKLQVFLPSSTLPSKYSSSYLKTFKPKCSGTTISSLSKPASLSGRHFT</sequence>
<evidence type="ECO:0000313" key="2">
    <source>
        <dbReference type="Proteomes" id="UP001218218"/>
    </source>
</evidence>
<accession>A0AAD7EK57</accession>
<dbReference type="AlphaFoldDB" id="A0AAD7EK57"/>
<dbReference type="EMBL" id="JARIHO010000036">
    <property type="protein sequence ID" value="KAJ7330989.1"/>
    <property type="molecule type" value="Genomic_DNA"/>
</dbReference>
<dbReference type="Proteomes" id="UP001218218">
    <property type="component" value="Unassembled WGS sequence"/>
</dbReference>
<keyword evidence="2" id="KW-1185">Reference proteome</keyword>
<evidence type="ECO:0000313" key="1">
    <source>
        <dbReference type="EMBL" id="KAJ7330989.1"/>
    </source>
</evidence>
<gene>
    <name evidence="1" type="ORF">DFH08DRAFT_882101</name>
</gene>
<reference evidence="1" key="1">
    <citation type="submission" date="2023-03" db="EMBL/GenBank/DDBJ databases">
        <title>Massive genome expansion in bonnet fungi (Mycena s.s.) driven by repeated elements and novel gene families across ecological guilds.</title>
        <authorList>
            <consortium name="Lawrence Berkeley National Laboratory"/>
            <person name="Harder C.B."/>
            <person name="Miyauchi S."/>
            <person name="Viragh M."/>
            <person name="Kuo A."/>
            <person name="Thoen E."/>
            <person name="Andreopoulos B."/>
            <person name="Lu D."/>
            <person name="Skrede I."/>
            <person name="Drula E."/>
            <person name="Henrissat B."/>
            <person name="Morin E."/>
            <person name="Kohler A."/>
            <person name="Barry K."/>
            <person name="LaButti K."/>
            <person name="Morin E."/>
            <person name="Salamov A."/>
            <person name="Lipzen A."/>
            <person name="Mereny Z."/>
            <person name="Hegedus B."/>
            <person name="Baldrian P."/>
            <person name="Stursova M."/>
            <person name="Weitz H."/>
            <person name="Taylor A."/>
            <person name="Grigoriev I.V."/>
            <person name="Nagy L.G."/>
            <person name="Martin F."/>
            <person name="Kauserud H."/>
        </authorList>
    </citation>
    <scope>NUCLEOTIDE SEQUENCE</scope>
    <source>
        <strain evidence="1">CBHHK002</strain>
    </source>
</reference>